<evidence type="ECO:0000256" key="10">
    <source>
        <dbReference type="ARBA" id="ARBA00023170"/>
    </source>
</evidence>
<evidence type="ECO:0000313" key="26">
    <source>
        <dbReference type="WormBase" id="CBG11362"/>
    </source>
</evidence>
<dbReference type="FunFam" id="1.20.1070.10:FF:000128">
    <property type="entry name" value="Seven TM Receptor"/>
    <property type="match status" value="1"/>
</dbReference>
<dbReference type="GO" id="GO:0006935">
    <property type="term" value="P:chemotaxis"/>
    <property type="evidence" value="ECO:0007669"/>
    <property type="project" value="UniProtKB-KW"/>
</dbReference>
<organism evidence="24 25">
    <name type="scientific">Caenorhabditis briggsae</name>
    <dbReference type="NCBI Taxonomy" id="6238"/>
    <lineage>
        <taxon>Eukaryota</taxon>
        <taxon>Metazoa</taxon>
        <taxon>Ecdysozoa</taxon>
        <taxon>Nematoda</taxon>
        <taxon>Chromadorea</taxon>
        <taxon>Rhabditida</taxon>
        <taxon>Rhabditina</taxon>
        <taxon>Rhabditomorpha</taxon>
        <taxon>Rhabditoidea</taxon>
        <taxon>Rhabditidae</taxon>
        <taxon>Peloderinae</taxon>
        <taxon>Caenorhabditis</taxon>
    </lineage>
</organism>
<evidence type="ECO:0000256" key="14">
    <source>
        <dbReference type="ARBA" id="ARBA00061678"/>
    </source>
</evidence>
<keyword evidence="9 20" id="KW-0472">Membrane</keyword>
<dbReference type="InterPro" id="IPR000742">
    <property type="entry name" value="EGF"/>
</dbReference>
<dbReference type="AlphaFoldDB" id="A8XD72"/>
<keyword evidence="19" id="KW-1015">Disulfide bond</keyword>
<dbReference type="FunCoup" id="A8XD72">
    <property type="interactions" value="6"/>
</dbReference>
<dbReference type="GO" id="GO:0042048">
    <property type="term" value="P:olfactory behavior"/>
    <property type="evidence" value="ECO:0000318"/>
    <property type="project" value="GO_Central"/>
</dbReference>
<keyword evidence="11" id="KW-0325">Glycoprotein</keyword>
<protein>
    <recommendedName>
        <fullName evidence="16">Serpentine receptor class r-10</fullName>
    </recommendedName>
    <alternativeName>
        <fullName evidence="17">Odorant response abnormal protein 10</fullName>
    </alternativeName>
    <alternativeName>
        <fullName evidence="18">Olfactory receptor 10</fullName>
    </alternativeName>
</protein>
<proteinExistence type="inferred from homology"/>
<keyword evidence="2" id="KW-1003">Cell membrane</keyword>
<keyword evidence="10" id="KW-0675">Receptor</keyword>
<feature type="domain" description="EGF-like" evidence="22">
    <location>
        <begin position="152"/>
        <end position="188"/>
    </location>
</feature>
<evidence type="ECO:0000256" key="8">
    <source>
        <dbReference type="ARBA" id="ARBA00023069"/>
    </source>
</evidence>
<keyword evidence="3" id="KW-0145">Chemotaxis</keyword>
<sequence>MNRTLYYVSFLLILAQYCSSTGVLGLRVSSSKDVVARMELLDRENSSRYGISFDLHLDPKYHEFVFPFPPPSSKSLLPVLEYTIQIMKSRDGDFVGQKFSTRLPVLVNEPWIHKTVTDRIGISIFLSIRFECLPNHYGSKCQFYCTNGENCPKDECKQKKCHNNSQCLFNGTNSKCICQAEYSGELCEIKITNSPIPISTDNVILFSLLVLFIFLFIVTIATVVTFTRRKTLRKVSEPVDDYYYGKYHLESGKLQILTPPHIWFRLKIKNLRDVGNPQIVSHEAFDLGKMRSVSDEVSLFNLNFCLCITSEQFFMMLLDFQQTYAHVTFGLSIFSNSLLLSLLIFRRDKNLGSYKYLMFAFSFLGLFFSIVDFSNKPMVHIYGGAYLVFSLNSLGLPHFLANWFNALNCSCYGMTISLLAVHFIYRYLAVCRPNQMNWFMWPHTIVWFIFCTEISFEWWITAVLYAGETRLIDELVKDSMKTNYNLTKGEFIYAASLYYRMNEKWEKTISWPDVLFAVNIVKLITICMTIVLFCGISTFRKLRTLRHTSKRTTNLQQQLFKALVTQTVIPVLTMFLPAAVMMISPLFEVTLGSYEGLIMTVITTYPCVDPMVVIFFVKDFRHAIWQTIRCKRCLYSRETYSLRGTAVSFITEPN</sequence>
<dbReference type="PANTHER" id="PTHR22943">
    <property type="entry name" value="7-TRANSMEMBRANE DOMAIN RECEPTOR C.ELEGANS"/>
    <property type="match status" value="1"/>
</dbReference>
<evidence type="ECO:0000313" key="25">
    <source>
        <dbReference type="Proteomes" id="UP000008549"/>
    </source>
</evidence>
<evidence type="ECO:0000256" key="4">
    <source>
        <dbReference type="ARBA" id="ARBA00022606"/>
    </source>
</evidence>
<keyword evidence="21" id="KW-0732">Signal</keyword>
<feature type="transmembrane region" description="Helical" evidence="20">
    <location>
        <begin position="324"/>
        <end position="344"/>
    </location>
</feature>
<dbReference type="GO" id="GO:0038022">
    <property type="term" value="F:G protein-coupled olfactory receptor activity"/>
    <property type="evidence" value="ECO:0000318"/>
    <property type="project" value="GO_Central"/>
</dbReference>
<dbReference type="InParanoid" id="A8XD72"/>
<comment type="function">
    <text evidence="13">An odorant receptor which affects chemotaxis to the volatile odorant diacetyl. Specifies AWA neuronal cell fate via the odr-7 pathway.</text>
</comment>
<dbReference type="GO" id="GO:0005886">
    <property type="term" value="C:plasma membrane"/>
    <property type="evidence" value="ECO:0000318"/>
    <property type="project" value="GO_Central"/>
</dbReference>
<dbReference type="Pfam" id="PF10326">
    <property type="entry name" value="7TM_GPCR_Str"/>
    <property type="match status" value="1"/>
</dbReference>
<reference evidence="24 25" key="2">
    <citation type="journal article" date="2011" name="PLoS Genet.">
        <title>Caenorhabditis briggsae recombinant inbred line genotypes reveal inter-strain incompatibility and the evolution of recombination.</title>
        <authorList>
            <person name="Ross J.A."/>
            <person name="Koboldt D.C."/>
            <person name="Staisch J.E."/>
            <person name="Chamberlin H.M."/>
            <person name="Gupta B.P."/>
            <person name="Miller R.D."/>
            <person name="Baird S.E."/>
            <person name="Haag E.S."/>
        </authorList>
    </citation>
    <scope>NUCLEOTIDE SEQUENCE [LARGE SCALE GENOMIC DNA]</scope>
    <source>
        <strain evidence="24 25">AF16</strain>
    </source>
</reference>
<evidence type="ECO:0000256" key="20">
    <source>
        <dbReference type="SAM" id="Phobius"/>
    </source>
</evidence>
<evidence type="ECO:0000256" key="17">
    <source>
        <dbReference type="ARBA" id="ARBA00078653"/>
    </source>
</evidence>
<keyword evidence="4" id="KW-0716">Sensory transduction</keyword>
<evidence type="ECO:0000256" key="1">
    <source>
        <dbReference type="ARBA" id="ARBA00004272"/>
    </source>
</evidence>
<keyword evidence="12" id="KW-0966">Cell projection</keyword>
<evidence type="ECO:0000256" key="12">
    <source>
        <dbReference type="ARBA" id="ARBA00023273"/>
    </source>
</evidence>
<evidence type="ECO:0000256" key="3">
    <source>
        <dbReference type="ARBA" id="ARBA00022500"/>
    </source>
</evidence>
<evidence type="ECO:0000313" key="24">
    <source>
        <dbReference type="EMBL" id="CAP30591.2"/>
    </source>
</evidence>
<dbReference type="EMBL" id="HE600908">
    <property type="protein sequence ID" value="CAP30591.2"/>
    <property type="molecule type" value="Genomic_DNA"/>
</dbReference>
<evidence type="ECO:0000256" key="21">
    <source>
        <dbReference type="SAM" id="SignalP"/>
    </source>
</evidence>
<evidence type="ECO:0000256" key="19">
    <source>
        <dbReference type="PROSITE-ProRule" id="PRU00076"/>
    </source>
</evidence>
<keyword evidence="8" id="KW-0969">Cilium</keyword>
<dbReference type="InterPro" id="IPR017452">
    <property type="entry name" value="GPCR_Rhodpsn_7TM"/>
</dbReference>
<gene>
    <name evidence="26" type="primary">str-90</name>
    <name evidence="24" type="synonym">Cbr-str-90</name>
    <name evidence="26" type="ORF">CBG11362</name>
    <name evidence="24" type="ORF">CBG_11362</name>
</gene>
<dbReference type="Gene3D" id="2.10.25.10">
    <property type="entry name" value="Laminin"/>
    <property type="match status" value="1"/>
</dbReference>
<dbReference type="PROSITE" id="PS00022">
    <property type="entry name" value="EGF_1"/>
    <property type="match status" value="1"/>
</dbReference>
<evidence type="ECO:0000256" key="18">
    <source>
        <dbReference type="ARBA" id="ARBA00082489"/>
    </source>
</evidence>
<feature type="signal peptide" evidence="21">
    <location>
        <begin position="1"/>
        <end position="20"/>
    </location>
</feature>
<dbReference type="HOGENOM" id="CLU_419343_0_0_1"/>
<evidence type="ECO:0000259" key="23">
    <source>
        <dbReference type="PROSITE" id="PS50262"/>
    </source>
</evidence>
<comment type="subcellular location">
    <subcellularLocation>
        <location evidence="1">Cell projection</location>
        <location evidence="1">Cilium membrane</location>
        <topology evidence="1">Multi-pass membrane protein</topology>
    </subcellularLocation>
</comment>
<dbReference type="WormBase" id="CBG11362">
    <property type="protein sequence ID" value="CBP38939"/>
    <property type="gene ID" value="WBGene00032488"/>
    <property type="gene designation" value="Cbr-str-90"/>
</dbReference>
<feature type="transmembrane region" description="Helical" evidence="20">
    <location>
        <begin position="559"/>
        <end position="584"/>
    </location>
</feature>
<dbReference type="PANTHER" id="PTHR22943:SF46">
    <property type="entry name" value="SEVEN TM RECEPTOR"/>
    <property type="match status" value="1"/>
</dbReference>
<evidence type="ECO:0000259" key="22">
    <source>
        <dbReference type="PROSITE" id="PS50026"/>
    </source>
</evidence>
<accession>A8XD72</accession>
<evidence type="ECO:0000256" key="13">
    <source>
        <dbReference type="ARBA" id="ARBA00054965"/>
    </source>
</evidence>
<keyword evidence="5 20" id="KW-0812">Transmembrane</keyword>
<feature type="chain" id="PRO_5002729813" description="Serpentine receptor class r-10" evidence="21">
    <location>
        <begin position="21"/>
        <end position="654"/>
    </location>
</feature>
<dbReference type="SUPFAM" id="SSF57196">
    <property type="entry name" value="EGF/Laminin"/>
    <property type="match status" value="1"/>
</dbReference>
<feature type="domain" description="G-protein coupled receptors family 1 profile" evidence="23">
    <location>
        <begin position="335"/>
        <end position="613"/>
    </location>
</feature>
<evidence type="ECO:0000256" key="15">
    <source>
        <dbReference type="ARBA" id="ARBA00064300"/>
    </source>
</evidence>
<keyword evidence="25" id="KW-1185">Reference proteome</keyword>
<comment type="caution">
    <text evidence="19">Lacks conserved residue(s) required for the propagation of feature annotation.</text>
</comment>
<feature type="transmembrane region" description="Helical" evidence="20">
    <location>
        <begin position="514"/>
        <end position="539"/>
    </location>
</feature>
<dbReference type="PROSITE" id="PS50262">
    <property type="entry name" value="G_PROTEIN_RECEP_F1_2"/>
    <property type="match status" value="1"/>
</dbReference>
<dbReference type="GO" id="GO:0060170">
    <property type="term" value="C:ciliary membrane"/>
    <property type="evidence" value="ECO:0007669"/>
    <property type="project" value="UniProtKB-SubCell"/>
</dbReference>
<dbReference type="Gene3D" id="1.20.1070.10">
    <property type="entry name" value="Rhodopsin 7-helix transmembrane proteins"/>
    <property type="match status" value="1"/>
</dbReference>
<feature type="transmembrane region" description="Helical" evidence="20">
    <location>
        <begin position="356"/>
        <end position="373"/>
    </location>
</feature>
<feature type="transmembrane region" description="Helical" evidence="20">
    <location>
        <begin position="445"/>
        <end position="466"/>
    </location>
</feature>
<feature type="transmembrane region" description="Helical" evidence="20">
    <location>
        <begin position="203"/>
        <end position="226"/>
    </location>
</feature>
<keyword evidence="19" id="KW-0245">EGF-like domain</keyword>
<evidence type="ECO:0000256" key="2">
    <source>
        <dbReference type="ARBA" id="ARBA00022475"/>
    </source>
</evidence>
<dbReference type="GO" id="GO:0007186">
    <property type="term" value="P:G protein-coupled receptor signaling pathway"/>
    <property type="evidence" value="ECO:0000318"/>
    <property type="project" value="GO_Central"/>
</dbReference>
<comment type="subunit">
    <text evidence="15">Interacts with odr-4.</text>
</comment>
<feature type="transmembrane region" description="Helical" evidence="20">
    <location>
        <begin position="299"/>
        <end position="318"/>
    </location>
</feature>
<name>A8XD72_CAEBR</name>
<comment type="similarity">
    <text evidence="14">Belongs to the nematode receptor-like protein str family.</text>
</comment>
<feature type="disulfide bond" evidence="19">
    <location>
        <begin position="178"/>
        <end position="187"/>
    </location>
</feature>
<evidence type="ECO:0000256" key="5">
    <source>
        <dbReference type="ARBA" id="ARBA00022692"/>
    </source>
</evidence>
<evidence type="ECO:0000256" key="11">
    <source>
        <dbReference type="ARBA" id="ARBA00023180"/>
    </source>
</evidence>
<evidence type="ECO:0000256" key="7">
    <source>
        <dbReference type="ARBA" id="ARBA00022989"/>
    </source>
</evidence>
<keyword evidence="6" id="KW-0552">Olfaction</keyword>
<evidence type="ECO:0000256" key="9">
    <source>
        <dbReference type="ARBA" id="ARBA00023136"/>
    </source>
</evidence>
<evidence type="ECO:0000256" key="16">
    <source>
        <dbReference type="ARBA" id="ARBA00067967"/>
    </source>
</evidence>
<dbReference type="InterPro" id="IPR019428">
    <property type="entry name" value="7TM_GPCR_serpentine_rcpt_Str"/>
</dbReference>
<evidence type="ECO:0000256" key="6">
    <source>
        <dbReference type="ARBA" id="ARBA00022725"/>
    </source>
</evidence>
<dbReference type="PROSITE" id="PS50026">
    <property type="entry name" value="EGF_3"/>
    <property type="match status" value="1"/>
</dbReference>
<dbReference type="Proteomes" id="UP000008549">
    <property type="component" value="Unassembled WGS sequence"/>
</dbReference>
<feature type="transmembrane region" description="Helical" evidence="20">
    <location>
        <begin position="596"/>
        <end position="617"/>
    </location>
</feature>
<dbReference type="SUPFAM" id="SSF81321">
    <property type="entry name" value="Family A G protein-coupled receptor-like"/>
    <property type="match status" value="1"/>
</dbReference>
<dbReference type="eggNOG" id="KOG1218">
    <property type="taxonomic scope" value="Eukaryota"/>
</dbReference>
<dbReference type="STRING" id="6238.A8XD72"/>
<reference evidence="24 25" key="1">
    <citation type="journal article" date="2003" name="PLoS Biol.">
        <title>The genome sequence of Caenorhabditis briggsae: a platform for comparative genomics.</title>
        <authorList>
            <person name="Stein L.D."/>
            <person name="Bao Z."/>
            <person name="Blasiar D."/>
            <person name="Blumenthal T."/>
            <person name="Brent M.R."/>
            <person name="Chen N."/>
            <person name="Chinwalla A."/>
            <person name="Clarke L."/>
            <person name="Clee C."/>
            <person name="Coghlan A."/>
            <person name="Coulson A."/>
            <person name="D'Eustachio P."/>
            <person name="Fitch D.H."/>
            <person name="Fulton L.A."/>
            <person name="Fulton R.E."/>
            <person name="Griffiths-Jones S."/>
            <person name="Harris T.W."/>
            <person name="Hillier L.W."/>
            <person name="Kamath R."/>
            <person name="Kuwabara P.E."/>
            <person name="Mardis E.R."/>
            <person name="Marra M.A."/>
            <person name="Miner T.L."/>
            <person name="Minx P."/>
            <person name="Mullikin J.C."/>
            <person name="Plumb R.W."/>
            <person name="Rogers J."/>
            <person name="Schein J.E."/>
            <person name="Sohrmann M."/>
            <person name="Spieth J."/>
            <person name="Stajich J.E."/>
            <person name="Wei C."/>
            <person name="Willey D."/>
            <person name="Wilson R.K."/>
            <person name="Durbin R."/>
            <person name="Waterston R.H."/>
        </authorList>
    </citation>
    <scope>NUCLEOTIDE SEQUENCE [LARGE SCALE GENOMIC DNA]</scope>
    <source>
        <strain evidence="24 25">AF16</strain>
    </source>
</reference>
<keyword evidence="7 20" id="KW-1133">Transmembrane helix</keyword>
<feature type="transmembrane region" description="Helical" evidence="20">
    <location>
        <begin position="403"/>
        <end position="425"/>
    </location>
</feature>